<evidence type="ECO:0000313" key="2">
    <source>
        <dbReference type="Proteomes" id="UP000008144"/>
    </source>
</evidence>
<dbReference type="HOGENOM" id="CLU_2144974_0_0_1"/>
<reference evidence="1" key="2">
    <citation type="journal article" date="2008" name="Genome Biol.">
        <title>Improved genome assembly and evidence-based global gene model set for the chordate Ciona intestinalis: new insight into intron and operon populations.</title>
        <authorList>
            <person name="Satou Y."/>
            <person name="Mineta K."/>
            <person name="Ogasawara M."/>
            <person name="Sasakura Y."/>
            <person name="Shoguchi E."/>
            <person name="Ueno K."/>
            <person name="Yamada L."/>
            <person name="Matsumoto J."/>
            <person name="Wasserscheid J."/>
            <person name="Dewar K."/>
            <person name="Wiley G.B."/>
            <person name="Macmil S.L."/>
            <person name="Roe B.A."/>
            <person name="Zeller R.W."/>
            <person name="Hastings K.E."/>
            <person name="Lemaire P."/>
            <person name="Lindquist E."/>
            <person name="Endo T."/>
            <person name="Hotta K."/>
            <person name="Inaba K."/>
        </authorList>
    </citation>
    <scope>NUCLEOTIDE SEQUENCE [LARGE SCALE GENOMIC DNA]</scope>
    <source>
        <strain evidence="1">wild type</strain>
    </source>
</reference>
<dbReference type="AlphaFoldDB" id="H2XXF3"/>
<reference evidence="1" key="4">
    <citation type="submission" date="2025-09" db="UniProtKB">
        <authorList>
            <consortium name="Ensembl"/>
        </authorList>
    </citation>
    <scope>IDENTIFICATION</scope>
</reference>
<dbReference type="Ensembl" id="ENSCINT00000034397.1">
    <property type="protein sequence ID" value="ENSCINP00000034337.1"/>
    <property type="gene ID" value="ENSCING00000025001.1"/>
</dbReference>
<proteinExistence type="predicted"/>
<dbReference type="Proteomes" id="UP000008144">
    <property type="component" value="Chromosome 8"/>
</dbReference>
<evidence type="ECO:0000313" key="1">
    <source>
        <dbReference type="Ensembl" id="ENSCINP00000034337.1"/>
    </source>
</evidence>
<dbReference type="InParanoid" id="H2XXF3"/>
<organism evidence="1 2">
    <name type="scientific">Ciona intestinalis</name>
    <name type="common">Transparent sea squirt</name>
    <name type="synonym">Ascidia intestinalis</name>
    <dbReference type="NCBI Taxonomy" id="7719"/>
    <lineage>
        <taxon>Eukaryota</taxon>
        <taxon>Metazoa</taxon>
        <taxon>Chordata</taxon>
        <taxon>Tunicata</taxon>
        <taxon>Ascidiacea</taxon>
        <taxon>Phlebobranchia</taxon>
        <taxon>Cionidae</taxon>
        <taxon>Ciona</taxon>
    </lineage>
</organism>
<reference evidence="2" key="1">
    <citation type="journal article" date="2002" name="Science">
        <title>The draft genome of Ciona intestinalis: insights into chordate and vertebrate origins.</title>
        <authorList>
            <person name="Dehal P."/>
            <person name="Satou Y."/>
            <person name="Campbell R.K."/>
            <person name="Chapman J."/>
            <person name="Degnan B."/>
            <person name="De Tomaso A."/>
            <person name="Davidson B."/>
            <person name="Di Gregorio A."/>
            <person name="Gelpke M."/>
            <person name="Goodstein D.M."/>
            <person name="Harafuji N."/>
            <person name="Hastings K.E."/>
            <person name="Ho I."/>
            <person name="Hotta K."/>
            <person name="Huang W."/>
            <person name="Kawashima T."/>
            <person name="Lemaire P."/>
            <person name="Martinez D."/>
            <person name="Meinertzhagen I.A."/>
            <person name="Necula S."/>
            <person name="Nonaka M."/>
            <person name="Putnam N."/>
            <person name="Rash S."/>
            <person name="Saiga H."/>
            <person name="Satake M."/>
            <person name="Terry A."/>
            <person name="Yamada L."/>
            <person name="Wang H.G."/>
            <person name="Awazu S."/>
            <person name="Azumi K."/>
            <person name="Boore J."/>
            <person name="Branno M."/>
            <person name="Chin-Bow S."/>
            <person name="DeSantis R."/>
            <person name="Doyle S."/>
            <person name="Francino P."/>
            <person name="Keys D.N."/>
            <person name="Haga S."/>
            <person name="Hayashi H."/>
            <person name="Hino K."/>
            <person name="Imai K.S."/>
            <person name="Inaba K."/>
            <person name="Kano S."/>
            <person name="Kobayashi K."/>
            <person name="Kobayashi M."/>
            <person name="Lee B.I."/>
            <person name="Makabe K.W."/>
            <person name="Manohar C."/>
            <person name="Matassi G."/>
            <person name="Medina M."/>
            <person name="Mochizuki Y."/>
            <person name="Mount S."/>
            <person name="Morishita T."/>
            <person name="Miura S."/>
            <person name="Nakayama A."/>
            <person name="Nishizaka S."/>
            <person name="Nomoto H."/>
            <person name="Ohta F."/>
            <person name="Oishi K."/>
            <person name="Rigoutsos I."/>
            <person name="Sano M."/>
            <person name="Sasaki A."/>
            <person name="Sasakura Y."/>
            <person name="Shoguchi E."/>
            <person name="Shin-i T."/>
            <person name="Spagnuolo A."/>
            <person name="Stainier D."/>
            <person name="Suzuki M.M."/>
            <person name="Tassy O."/>
            <person name="Takatori N."/>
            <person name="Tokuoka M."/>
            <person name="Yagi K."/>
            <person name="Yoshizaki F."/>
            <person name="Wada S."/>
            <person name="Zhang C."/>
            <person name="Hyatt P.D."/>
            <person name="Larimer F."/>
            <person name="Detter C."/>
            <person name="Doggett N."/>
            <person name="Glavina T."/>
            <person name="Hawkins T."/>
            <person name="Richardson P."/>
            <person name="Lucas S."/>
            <person name="Kohara Y."/>
            <person name="Levine M."/>
            <person name="Satoh N."/>
            <person name="Rokhsar D.S."/>
        </authorList>
    </citation>
    <scope>NUCLEOTIDE SEQUENCE [LARGE SCALE GENOMIC DNA]</scope>
</reference>
<protein>
    <submittedName>
        <fullName evidence="1">Uncharacterized protein</fullName>
    </submittedName>
</protein>
<sequence length="112" mass="12349">MVKQILFKLTQKYNQSVEFAFFHASGVYVFCVKAWIDGISSASALLTIRCCCKRALPTNWGETTTAWKLVPHMSGEMSFTSTYSALSSFVSLSFNVSAVNAIFSSANTLEIL</sequence>
<dbReference type="EMBL" id="EAAA01002714">
    <property type="status" value="NOT_ANNOTATED_CDS"/>
    <property type="molecule type" value="Genomic_DNA"/>
</dbReference>
<name>H2XXF3_CIOIN</name>
<reference evidence="1" key="3">
    <citation type="submission" date="2025-08" db="UniProtKB">
        <authorList>
            <consortium name="Ensembl"/>
        </authorList>
    </citation>
    <scope>IDENTIFICATION</scope>
</reference>
<keyword evidence="2" id="KW-1185">Reference proteome</keyword>
<accession>H2XXF3</accession>